<reference evidence="12 13" key="1">
    <citation type="submission" date="2016-10" db="EMBL/GenBank/DDBJ databases">
        <authorList>
            <person name="de Groot N.N."/>
        </authorList>
    </citation>
    <scope>NUCLEOTIDE SEQUENCE [LARGE SCALE GENOMIC DNA]</scope>
    <source>
        <strain evidence="12 13">DSM 28010</strain>
    </source>
</reference>
<dbReference type="Pfam" id="PF01063">
    <property type="entry name" value="Aminotran_4"/>
    <property type="match status" value="1"/>
</dbReference>
<evidence type="ECO:0000256" key="8">
    <source>
        <dbReference type="ARBA" id="ARBA00023304"/>
    </source>
</evidence>
<evidence type="ECO:0000256" key="7">
    <source>
        <dbReference type="ARBA" id="ARBA00014472"/>
    </source>
</evidence>
<dbReference type="PANTHER" id="PTHR42743">
    <property type="entry name" value="AMINO-ACID AMINOTRANSFERASE"/>
    <property type="match status" value="1"/>
</dbReference>
<dbReference type="EMBL" id="FNEB01000003">
    <property type="protein sequence ID" value="SDI51848.1"/>
    <property type="molecule type" value="Genomic_DNA"/>
</dbReference>
<evidence type="ECO:0000313" key="12">
    <source>
        <dbReference type="EMBL" id="SDI51848.1"/>
    </source>
</evidence>
<dbReference type="Gene3D" id="3.20.10.10">
    <property type="entry name" value="D-amino Acid Aminotransferase, subunit A, domain 2"/>
    <property type="match status" value="1"/>
</dbReference>
<proteinExistence type="inferred from homology"/>
<dbReference type="GO" id="GO:0004084">
    <property type="term" value="F:branched-chain-amino-acid transaminase activity"/>
    <property type="evidence" value="ECO:0007669"/>
    <property type="project" value="UniProtKB-EC"/>
</dbReference>
<comment type="catalytic activity">
    <reaction evidence="11">
        <text>L-leucine + 2-oxoglutarate = 4-methyl-2-oxopentanoate + L-glutamate</text>
        <dbReference type="Rhea" id="RHEA:18321"/>
        <dbReference type="ChEBI" id="CHEBI:16810"/>
        <dbReference type="ChEBI" id="CHEBI:17865"/>
        <dbReference type="ChEBI" id="CHEBI:29985"/>
        <dbReference type="ChEBI" id="CHEBI:57427"/>
        <dbReference type="EC" id="2.6.1.42"/>
    </reaction>
</comment>
<evidence type="ECO:0000256" key="6">
    <source>
        <dbReference type="ARBA" id="ARBA00013053"/>
    </source>
</evidence>
<organism evidence="12 13">
    <name type="scientific">Lutimaribacter saemankumensis</name>
    <dbReference type="NCBI Taxonomy" id="490829"/>
    <lineage>
        <taxon>Bacteria</taxon>
        <taxon>Pseudomonadati</taxon>
        <taxon>Pseudomonadota</taxon>
        <taxon>Alphaproteobacteria</taxon>
        <taxon>Rhodobacterales</taxon>
        <taxon>Roseobacteraceae</taxon>
        <taxon>Lutimaribacter</taxon>
    </lineage>
</organism>
<comment type="similarity">
    <text evidence="5">Belongs to the class-IV pyridoxal-phosphate-dependent aminotransferase family.</text>
</comment>
<comment type="catalytic activity">
    <reaction evidence="9">
        <text>L-valine + 2-oxoglutarate = 3-methyl-2-oxobutanoate + L-glutamate</text>
        <dbReference type="Rhea" id="RHEA:24813"/>
        <dbReference type="ChEBI" id="CHEBI:11851"/>
        <dbReference type="ChEBI" id="CHEBI:16810"/>
        <dbReference type="ChEBI" id="CHEBI:29985"/>
        <dbReference type="ChEBI" id="CHEBI:57762"/>
        <dbReference type="EC" id="2.6.1.42"/>
    </reaction>
</comment>
<sequence>MADLSKGAAWMAGEILPISEAKIGVTDWGLTHSDVTYDVVPVWKGGFFRLDDYLDRFMDSLAAMRLDPGLTRAQMAQALTEMMAASGLQDAYCAMVCARGAPIIPGSRDPRECANHFYAWCVPYVHVIPFDVAEAGASALIPDTPRRIPEDSVNPRAKNYHWGDFTDGLFQAKDAGFNTVILLDHAGNVTEGPGFNAFAIKGDRLITSGHGVLGGITRRTVLEMGAEAGLTCEERPLPLEEFLEADEVFLSSSGGGVTPVVRVNDRVFGNGAPGPRARALRGTYFEWLEAPRFRTEIAYA</sequence>
<evidence type="ECO:0000313" key="13">
    <source>
        <dbReference type="Proteomes" id="UP000199340"/>
    </source>
</evidence>
<accession>A0A1G8L858</accession>
<evidence type="ECO:0000256" key="2">
    <source>
        <dbReference type="ARBA" id="ARBA00004824"/>
    </source>
</evidence>
<evidence type="ECO:0000256" key="9">
    <source>
        <dbReference type="ARBA" id="ARBA00048212"/>
    </source>
</evidence>
<dbReference type="InterPro" id="IPR001544">
    <property type="entry name" value="Aminotrans_IV"/>
</dbReference>
<evidence type="ECO:0000256" key="10">
    <source>
        <dbReference type="ARBA" id="ARBA00048798"/>
    </source>
</evidence>
<dbReference type="RefSeq" id="WP_090028166.1">
    <property type="nucleotide sequence ID" value="NZ_FNEB01000003.1"/>
</dbReference>
<evidence type="ECO:0000256" key="3">
    <source>
        <dbReference type="ARBA" id="ARBA00004931"/>
    </source>
</evidence>
<dbReference type="Proteomes" id="UP000199340">
    <property type="component" value="Unassembled WGS sequence"/>
</dbReference>
<comment type="pathway">
    <text evidence="3">Amino-acid biosynthesis; L-valine biosynthesis; L-valine from pyruvate: step 4/4.</text>
</comment>
<evidence type="ECO:0000256" key="1">
    <source>
        <dbReference type="ARBA" id="ARBA00003109"/>
    </source>
</evidence>
<comment type="pathway">
    <text evidence="4">Amino-acid biosynthesis; L-leucine biosynthesis; L-leucine from 3-methyl-2-oxobutanoate: step 4/4.</text>
</comment>
<dbReference type="EC" id="2.6.1.42" evidence="6"/>
<dbReference type="AlphaFoldDB" id="A0A1G8L858"/>
<dbReference type="InterPro" id="IPR043131">
    <property type="entry name" value="BCAT-like_N"/>
</dbReference>
<comment type="pathway">
    <text evidence="2">Amino-acid biosynthesis; L-isoleucine biosynthesis; L-isoleucine from 2-oxobutanoate: step 4/4.</text>
</comment>
<name>A0A1G8L858_9RHOB</name>
<dbReference type="InterPro" id="IPR036038">
    <property type="entry name" value="Aminotransferase-like"/>
</dbReference>
<dbReference type="InterPro" id="IPR050571">
    <property type="entry name" value="Class-IV_PLP-Dep_Aminotrnsfr"/>
</dbReference>
<dbReference type="SUPFAM" id="SSF56752">
    <property type="entry name" value="D-aminoacid aminotransferase-like PLP-dependent enzymes"/>
    <property type="match status" value="1"/>
</dbReference>
<keyword evidence="12" id="KW-0808">Transferase</keyword>
<keyword evidence="8" id="KW-0100">Branched-chain amino acid biosynthesis</keyword>
<protein>
    <recommendedName>
        <fullName evidence="7">Probable branched-chain-amino-acid aminotransferase</fullName>
        <ecNumber evidence="6">2.6.1.42</ecNumber>
    </recommendedName>
</protein>
<evidence type="ECO:0000256" key="4">
    <source>
        <dbReference type="ARBA" id="ARBA00005072"/>
    </source>
</evidence>
<dbReference type="InterPro" id="IPR043132">
    <property type="entry name" value="BCAT-like_C"/>
</dbReference>
<gene>
    <name evidence="12" type="ORF">SAMN05421850_103216</name>
</gene>
<dbReference type="Gene3D" id="3.30.470.10">
    <property type="match status" value="1"/>
</dbReference>
<keyword evidence="13" id="KW-1185">Reference proteome</keyword>
<dbReference type="PANTHER" id="PTHR42743:SF11">
    <property type="entry name" value="AMINODEOXYCHORISMATE LYASE"/>
    <property type="match status" value="1"/>
</dbReference>
<evidence type="ECO:0000256" key="11">
    <source>
        <dbReference type="ARBA" id="ARBA00049229"/>
    </source>
</evidence>
<keyword evidence="12" id="KW-0032">Aminotransferase</keyword>
<dbReference type="STRING" id="490829.SAMN05421850_103216"/>
<keyword evidence="8" id="KW-0028">Amino-acid biosynthesis</keyword>
<evidence type="ECO:0000256" key="5">
    <source>
        <dbReference type="ARBA" id="ARBA00009320"/>
    </source>
</evidence>
<dbReference type="OrthoDB" id="9805628at2"/>
<comment type="catalytic activity">
    <reaction evidence="10">
        <text>L-isoleucine + 2-oxoglutarate = (S)-3-methyl-2-oxopentanoate + L-glutamate</text>
        <dbReference type="Rhea" id="RHEA:24801"/>
        <dbReference type="ChEBI" id="CHEBI:16810"/>
        <dbReference type="ChEBI" id="CHEBI:29985"/>
        <dbReference type="ChEBI" id="CHEBI:35146"/>
        <dbReference type="ChEBI" id="CHEBI:58045"/>
        <dbReference type="EC" id="2.6.1.42"/>
    </reaction>
</comment>
<dbReference type="GO" id="GO:0009082">
    <property type="term" value="P:branched-chain amino acid biosynthetic process"/>
    <property type="evidence" value="ECO:0007669"/>
    <property type="project" value="UniProtKB-KW"/>
</dbReference>
<comment type="function">
    <text evidence="1">Acts on leucine, isoleucine and valine.</text>
</comment>